<comment type="caution">
    <text evidence="1">The sequence shown here is derived from an EMBL/GenBank/DDBJ whole genome shotgun (WGS) entry which is preliminary data.</text>
</comment>
<name>W6UCQ3_ECHGR</name>
<evidence type="ECO:0000313" key="1">
    <source>
        <dbReference type="EMBL" id="EUB58501.1"/>
    </source>
</evidence>
<dbReference type="RefSeq" id="XP_024349697.1">
    <property type="nucleotide sequence ID" value="XM_024495931.1"/>
</dbReference>
<dbReference type="Proteomes" id="UP000019149">
    <property type="component" value="Unassembled WGS sequence"/>
</dbReference>
<evidence type="ECO:0000313" key="2">
    <source>
        <dbReference type="Proteomes" id="UP000019149"/>
    </source>
</evidence>
<proteinExistence type="predicted"/>
<dbReference type="GeneID" id="36342397"/>
<dbReference type="AlphaFoldDB" id="W6UCQ3"/>
<reference evidence="1 2" key="1">
    <citation type="journal article" date="2013" name="Nat. Genet.">
        <title>The genome of the hydatid tapeworm Echinococcus granulosus.</title>
        <authorList>
            <person name="Zheng H."/>
            <person name="Zhang W."/>
            <person name="Zhang L."/>
            <person name="Zhang Z."/>
            <person name="Li J."/>
            <person name="Lu G."/>
            <person name="Zhu Y."/>
            <person name="Wang Y."/>
            <person name="Huang Y."/>
            <person name="Liu J."/>
            <person name="Kang H."/>
            <person name="Chen J."/>
            <person name="Wang L."/>
            <person name="Chen A."/>
            <person name="Yu S."/>
            <person name="Gao Z."/>
            <person name="Jin L."/>
            <person name="Gu W."/>
            <person name="Wang Z."/>
            <person name="Zhao L."/>
            <person name="Shi B."/>
            <person name="Wen H."/>
            <person name="Lin R."/>
            <person name="Jones M.K."/>
            <person name="Brejova B."/>
            <person name="Vinar T."/>
            <person name="Zhao G."/>
            <person name="McManus D.P."/>
            <person name="Chen Z."/>
            <person name="Zhou Y."/>
            <person name="Wang S."/>
        </authorList>
    </citation>
    <scope>NUCLEOTIDE SEQUENCE [LARGE SCALE GENOMIC DNA]</scope>
</reference>
<dbReference type="EMBL" id="APAU02000061">
    <property type="protein sequence ID" value="EUB58501.1"/>
    <property type="molecule type" value="Genomic_DNA"/>
</dbReference>
<protein>
    <submittedName>
        <fullName evidence="1">Uncharacterized protein</fullName>
    </submittedName>
</protein>
<dbReference type="CTD" id="36342397"/>
<sequence>MRALVLLPHASPLFTAASADDDETTQLIIMPVCLAKDERVAHSCLLYGQLVAVIWTSTRPFAALSTFRVKSNHHIRYKWDVFIELYSDCFVELVDAKQKYLIKYKTNRFRLSQELRQL</sequence>
<gene>
    <name evidence="1" type="ORF">EGR_06682</name>
</gene>
<accession>W6UCQ3</accession>
<dbReference type="KEGG" id="egl:EGR_06682"/>
<organism evidence="1 2">
    <name type="scientific">Echinococcus granulosus</name>
    <name type="common">Hydatid tapeworm</name>
    <dbReference type="NCBI Taxonomy" id="6210"/>
    <lineage>
        <taxon>Eukaryota</taxon>
        <taxon>Metazoa</taxon>
        <taxon>Spiralia</taxon>
        <taxon>Lophotrochozoa</taxon>
        <taxon>Platyhelminthes</taxon>
        <taxon>Cestoda</taxon>
        <taxon>Eucestoda</taxon>
        <taxon>Cyclophyllidea</taxon>
        <taxon>Taeniidae</taxon>
        <taxon>Echinococcus</taxon>
        <taxon>Echinococcus granulosus group</taxon>
    </lineage>
</organism>
<keyword evidence="2" id="KW-1185">Reference proteome</keyword>